<feature type="transmembrane region" description="Helical" evidence="8">
    <location>
        <begin position="102"/>
        <end position="124"/>
    </location>
</feature>
<evidence type="ECO:0000313" key="10">
    <source>
        <dbReference type="EMBL" id="CAH3191247.1"/>
    </source>
</evidence>
<dbReference type="PANTHER" id="PTHR24243:SF208">
    <property type="entry name" value="PYROKININ-1 RECEPTOR"/>
    <property type="match status" value="1"/>
</dbReference>
<accession>A0ABN8SI75</accession>
<dbReference type="Pfam" id="PF00001">
    <property type="entry name" value="7tm_1"/>
    <property type="match status" value="1"/>
</dbReference>
<evidence type="ECO:0000256" key="2">
    <source>
        <dbReference type="ARBA" id="ARBA00022692"/>
    </source>
</evidence>
<evidence type="ECO:0000256" key="8">
    <source>
        <dbReference type="SAM" id="Phobius"/>
    </source>
</evidence>
<comment type="subcellular location">
    <subcellularLocation>
        <location evidence="1">Membrane</location>
        <topology evidence="1">Multi-pass membrane protein</topology>
    </subcellularLocation>
</comment>
<feature type="transmembrane region" description="Helical" evidence="8">
    <location>
        <begin position="194"/>
        <end position="214"/>
    </location>
</feature>
<evidence type="ECO:0000313" key="11">
    <source>
        <dbReference type="Proteomes" id="UP001159427"/>
    </source>
</evidence>
<evidence type="ECO:0000256" key="7">
    <source>
        <dbReference type="ARBA" id="ARBA00023224"/>
    </source>
</evidence>
<evidence type="ECO:0000256" key="3">
    <source>
        <dbReference type="ARBA" id="ARBA00022989"/>
    </source>
</evidence>
<dbReference type="InterPro" id="IPR017452">
    <property type="entry name" value="GPCR_Rhodpsn_7TM"/>
</dbReference>
<dbReference type="InterPro" id="IPR000276">
    <property type="entry name" value="GPCR_Rhodpsn"/>
</dbReference>
<keyword evidence="5 8" id="KW-0472">Membrane</keyword>
<dbReference type="PANTHER" id="PTHR24243">
    <property type="entry name" value="G-PROTEIN COUPLED RECEPTOR"/>
    <property type="match status" value="1"/>
</dbReference>
<dbReference type="PRINTS" id="PR00237">
    <property type="entry name" value="GPCRRHODOPSN"/>
</dbReference>
<protein>
    <recommendedName>
        <fullName evidence="9">G-protein coupled receptors family 1 profile domain-containing protein</fullName>
    </recommendedName>
</protein>
<keyword evidence="2 8" id="KW-0812">Transmembrane</keyword>
<keyword evidence="6" id="KW-0675">Receptor</keyword>
<keyword evidence="3 8" id="KW-1133">Transmembrane helix</keyword>
<dbReference type="EMBL" id="CALNXI010002877">
    <property type="protein sequence ID" value="CAH3191247.1"/>
    <property type="molecule type" value="Genomic_DNA"/>
</dbReference>
<name>A0ABN8SI75_9CNID</name>
<comment type="caution">
    <text evidence="10">The sequence shown here is derived from an EMBL/GenBank/DDBJ whole genome shotgun (WGS) entry which is preliminary data.</text>
</comment>
<proteinExistence type="predicted"/>
<dbReference type="Gene3D" id="1.20.1070.10">
    <property type="entry name" value="Rhodopsin 7-helix transmembrane proteins"/>
    <property type="match status" value="1"/>
</dbReference>
<evidence type="ECO:0000256" key="4">
    <source>
        <dbReference type="ARBA" id="ARBA00023040"/>
    </source>
</evidence>
<sequence>MNITANGSSSLSCYSLINPVVEKLVQTVASGLILVVSLVGNSLILLIVFKTPTLRKPMNFMIVNMAISDLLFTIFLFPLSLVEMQADSWLVGDSLHQTLCKISFFLLIVSATVSIQSLILITVYRFGAVVVPIRSPLISKSYGPFFIIATWIVAIAANSAYLFSLKPVVNEHPGGKVMCTIQKSSANYYLLSNFIAFFYTPFVLLTILYAIILIKLKQHAHP</sequence>
<evidence type="ECO:0000256" key="5">
    <source>
        <dbReference type="ARBA" id="ARBA00023136"/>
    </source>
</evidence>
<dbReference type="Proteomes" id="UP001159427">
    <property type="component" value="Unassembled WGS sequence"/>
</dbReference>
<organism evidence="10 11">
    <name type="scientific">Porites evermanni</name>
    <dbReference type="NCBI Taxonomy" id="104178"/>
    <lineage>
        <taxon>Eukaryota</taxon>
        <taxon>Metazoa</taxon>
        <taxon>Cnidaria</taxon>
        <taxon>Anthozoa</taxon>
        <taxon>Hexacorallia</taxon>
        <taxon>Scleractinia</taxon>
        <taxon>Fungiina</taxon>
        <taxon>Poritidae</taxon>
        <taxon>Porites</taxon>
    </lineage>
</organism>
<gene>
    <name evidence="10" type="ORF">PEVE_00021487</name>
</gene>
<dbReference type="CDD" id="cd00637">
    <property type="entry name" value="7tm_classA_rhodopsin-like"/>
    <property type="match status" value="1"/>
</dbReference>
<keyword evidence="7" id="KW-0807">Transducer</keyword>
<feature type="transmembrane region" description="Helical" evidence="8">
    <location>
        <begin position="61"/>
        <end position="82"/>
    </location>
</feature>
<feature type="transmembrane region" description="Helical" evidence="8">
    <location>
        <begin position="145"/>
        <end position="163"/>
    </location>
</feature>
<evidence type="ECO:0000259" key="9">
    <source>
        <dbReference type="PROSITE" id="PS50262"/>
    </source>
</evidence>
<feature type="transmembrane region" description="Helical" evidence="8">
    <location>
        <begin position="28"/>
        <end position="49"/>
    </location>
</feature>
<evidence type="ECO:0000256" key="1">
    <source>
        <dbReference type="ARBA" id="ARBA00004141"/>
    </source>
</evidence>
<reference evidence="10 11" key="1">
    <citation type="submission" date="2022-05" db="EMBL/GenBank/DDBJ databases">
        <authorList>
            <consortium name="Genoscope - CEA"/>
            <person name="William W."/>
        </authorList>
    </citation>
    <scope>NUCLEOTIDE SEQUENCE [LARGE SCALE GENOMIC DNA]</scope>
</reference>
<evidence type="ECO:0000256" key="6">
    <source>
        <dbReference type="ARBA" id="ARBA00023170"/>
    </source>
</evidence>
<feature type="domain" description="G-protein coupled receptors family 1 profile" evidence="9">
    <location>
        <begin position="40"/>
        <end position="222"/>
    </location>
</feature>
<feature type="non-terminal residue" evidence="10">
    <location>
        <position position="222"/>
    </location>
</feature>
<dbReference type="SUPFAM" id="SSF81321">
    <property type="entry name" value="Family A G protein-coupled receptor-like"/>
    <property type="match status" value="1"/>
</dbReference>
<dbReference type="PROSITE" id="PS50262">
    <property type="entry name" value="G_PROTEIN_RECEP_F1_2"/>
    <property type="match status" value="1"/>
</dbReference>
<keyword evidence="11" id="KW-1185">Reference proteome</keyword>
<keyword evidence="4" id="KW-0297">G-protein coupled receptor</keyword>